<evidence type="ECO:0000256" key="1">
    <source>
        <dbReference type="SAM" id="Phobius"/>
    </source>
</evidence>
<keyword evidence="3" id="KW-1185">Reference proteome</keyword>
<proteinExistence type="predicted"/>
<dbReference type="AlphaFoldDB" id="A0AAN7AY08"/>
<protein>
    <submittedName>
        <fullName evidence="2">Uncharacterized protein</fullName>
    </submittedName>
</protein>
<comment type="caution">
    <text evidence="2">The sequence shown here is derived from an EMBL/GenBank/DDBJ whole genome shotgun (WGS) entry which is preliminary data.</text>
</comment>
<reference evidence="2" key="2">
    <citation type="submission" date="2023-05" db="EMBL/GenBank/DDBJ databases">
        <authorList>
            <consortium name="Lawrence Berkeley National Laboratory"/>
            <person name="Steindorff A."/>
            <person name="Hensen N."/>
            <person name="Bonometti L."/>
            <person name="Westerberg I."/>
            <person name="Brannstrom I.O."/>
            <person name="Guillou S."/>
            <person name="Cros-Aarteil S."/>
            <person name="Calhoun S."/>
            <person name="Haridas S."/>
            <person name="Kuo A."/>
            <person name="Mondo S."/>
            <person name="Pangilinan J."/>
            <person name="Riley R."/>
            <person name="Labutti K."/>
            <person name="Andreopoulos B."/>
            <person name="Lipzen A."/>
            <person name="Chen C."/>
            <person name="Yanf M."/>
            <person name="Daum C."/>
            <person name="Ng V."/>
            <person name="Clum A."/>
            <person name="Ohm R."/>
            <person name="Martin F."/>
            <person name="Silar P."/>
            <person name="Natvig D."/>
            <person name="Lalanne C."/>
            <person name="Gautier V."/>
            <person name="Ament-Velasquez S.L."/>
            <person name="Kruys A."/>
            <person name="Hutchinson M.I."/>
            <person name="Powell A.J."/>
            <person name="Barry K."/>
            <person name="Miller A.N."/>
            <person name="Grigoriev I.V."/>
            <person name="Debuchy R."/>
            <person name="Gladieux P."/>
            <person name="Thoren M.H."/>
            <person name="Johannesson H."/>
        </authorList>
    </citation>
    <scope>NUCLEOTIDE SEQUENCE</scope>
    <source>
        <strain evidence="2">CBS 315.58</strain>
    </source>
</reference>
<keyword evidence="1" id="KW-1133">Transmembrane helix</keyword>
<dbReference type="EMBL" id="MU863895">
    <property type="protein sequence ID" value="KAK4202642.1"/>
    <property type="molecule type" value="Genomic_DNA"/>
</dbReference>
<keyword evidence="1" id="KW-0472">Membrane</keyword>
<dbReference type="Proteomes" id="UP001303160">
    <property type="component" value="Unassembled WGS sequence"/>
</dbReference>
<evidence type="ECO:0000313" key="2">
    <source>
        <dbReference type="EMBL" id="KAK4202642.1"/>
    </source>
</evidence>
<organism evidence="2 3">
    <name type="scientific">Triangularia verruculosa</name>
    <dbReference type="NCBI Taxonomy" id="2587418"/>
    <lineage>
        <taxon>Eukaryota</taxon>
        <taxon>Fungi</taxon>
        <taxon>Dikarya</taxon>
        <taxon>Ascomycota</taxon>
        <taxon>Pezizomycotina</taxon>
        <taxon>Sordariomycetes</taxon>
        <taxon>Sordariomycetidae</taxon>
        <taxon>Sordariales</taxon>
        <taxon>Podosporaceae</taxon>
        <taxon>Triangularia</taxon>
    </lineage>
</organism>
<gene>
    <name evidence="2" type="ORF">QBC40DRAFT_275859</name>
</gene>
<feature type="transmembrane region" description="Helical" evidence="1">
    <location>
        <begin position="61"/>
        <end position="79"/>
    </location>
</feature>
<name>A0AAN7AY08_9PEZI</name>
<reference evidence="2" key="1">
    <citation type="journal article" date="2023" name="Mol. Phylogenet. Evol.">
        <title>Genome-scale phylogeny and comparative genomics of the fungal order Sordariales.</title>
        <authorList>
            <person name="Hensen N."/>
            <person name="Bonometti L."/>
            <person name="Westerberg I."/>
            <person name="Brannstrom I.O."/>
            <person name="Guillou S."/>
            <person name="Cros-Aarteil S."/>
            <person name="Calhoun S."/>
            <person name="Haridas S."/>
            <person name="Kuo A."/>
            <person name="Mondo S."/>
            <person name="Pangilinan J."/>
            <person name="Riley R."/>
            <person name="LaButti K."/>
            <person name="Andreopoulos B."/>
            <person name="Lipzen A."/>
            <person name="Chen C."/>
            <person name="Yan M."/>
            <person name="Daum C."/>
            <person name="Ng V."/>
            <person name="Clum A."/>
            <person name="Steindorff A."/>
            <person name="Ohm R.A."/>
            <person name="Martin F."/>
            <person name="Silar P."/>
            <person name="Natvig D.O."/>
            <person name="Lalanne C."/>
            <person name="Gautier V."/>
            <person name="Ament-Velasquez S.L."/>
            <person name="Kruys A."/>
            <person name="Hutchinson M.I."/>
            <person name="Powell A.J."/>
            <person name="Barry K."/>
            <person name="Miller A.N."/>
            <person name="Grigoriev I.V."/>
            <person name="Debuchy R."/>
            <person name="Gladieux P."/>
            <person name="Hiltunen Thoren M."/>
            <person name="Johannesson H."/>
        </authorList>
    </citation>
    <scope>NUCLEOTIDE SEQUENCE</scope>
    <source>
        <strain evidence="2">CBS 315.58</strain>
    </source>
</reference>
<sequence length="81" mass="9526">MIFWRNRRLPLGWGRYCFLRRWRFVWTIGGHFFSFFLIPHGVGLGLGLIKSAFGNIDRQKLGMIVSFFVSHFFSSSLVVKI</sequence>
<feature type="transmembrane region" description="Helical" evidence="1">
    <location>
        <begin position="24"/>
        <end position="49"/>
    </location>
</feature>
<evidence type="ECO:0000313" key="3">
    <source>
        <dbReference type="Proteomes" id="UP001303160"/>
    </source>
</evidence>
<keyword evidence="1" id="KW-0812">Transmembrane</keyword>
<accession>A0AAN7AY08</accession>